<evidence type="ECO:0000313" key="3">
    <source>
        <dbReference type="Proteomes" id="UP000265520"/>
    </source>
</evidence>
<evidence type="ECO:0000256" key="1">
    <source>
        <dbReference type="SAM" id="MobiDB-lite"/>
    </source>
</evidence>
<feature type="compositionally biased region" description="Acidic residues" evidence="1">
    <location>
        <begin position="1"/>
        <end position="10"/>
    </location>
</feature>
<feature type="compositionally biased region" description="Basic and acidic residues" evidence="1">
    <location>
        <begin position="11"/>
        <end position="21"/>
    </location>
</feature>
<name>A0A392UEC6_9FABA</name>
<proteinExistence type="predicted"/>
<sequence length="21" mass="2393">LQSEEDSNDVEQEKIGSDLEE</sequence>
<accession>A0A392UEC6</accession>
<dbReference type="Proteomes" id="UP000265520">
    <property type="component" value="Unassembled WGS sequence"/>
</dbReference>
<feature type="region of interest" description="Disordered" evidence="1">
    <location>
        <begin position="1"/>
        <end position="21"/>
    </location>
</feature>
<dbReference type="AlphaFoldDB" id="A0A392UEC6"/>
<protein>
    <submittedName>
        <fullName evidence="2">Uncharacterized protein</fullName>
    </submittedName>
</protein>
<reference evidence="2 3" key="1">
    <citation type="journal article" date="2018" name="Front. Plant Sci.">
        <title>Red Clover (Trifolium pratense) and Zigzag Clover (T. medium) - A Picture of Genomic Similarities and Differences.</title>
        <authorList>
            <person name="Dluhosova J."/>
            <person name="Istvanek J."/>
            <person name="Nedelnik J."/>
            <person name="Repkova J."/>
        </authorList>
    </citation>
    <scope>NUCLEOTIDE SEQUENCE [LARGE SCALE GENOMIC DNA]</scope>
    <source>
        <strain evidence="3">cv. 10/8</strain>
        <tissue evidence="2">Leaf</tissue>
    </source>
</reference>
<comment type="caution">
    <text evidence="2">The sequence shown here is derived from an EMBL/GenBank/DDBJ whole genome shotgun (WGS) entry which is preliminary data.</text>
</comment>
<keyword evidence="3" id="KW-1185">Reference proteome</keyword>
<dbReference type="EMBL" id="LXQA010805923">
    <property type="protein sequence ID" value="MCI71881.1"/>
    <property type="molecule type" value="Genomic_DNA"/>
</dbReference>
<feature type="non-terminal residue" evidence="2">
    <location>
        <position position="1"/>
    </location>
</feature>
<evidence type="ECO:0000313" key="2">
    <source>
        <dbReference type="EMBL" id="MCI71881.1"/>
    </source>
</evidence>
<organism evidence="2 3">
    <name type="scientific">Trifolium medium</name>
    <dbReference type="NCBI Taxonomy" id="97028"/>
    <lineage>
        <taxon>Eukaryota</taxon>
        <taxon>Viridiplantae</taxon>
        <taxon>Streptophyta</taxon>
        <taxon>Embryophyta</taxon>
        <taxon>Tracheophyta</taxon>
        <taxon>Spermatophyta</taxon>
        <taxon>Magnoliopsida</taxon>
        <taxon>eudicotyledons</taxon>
        <taxon>Gunneridae</taxon>
        <taxon>Pentapetalae</taxon>
        <taxon>rosids</taxon>
        <taxon>fabids</taxon>
        <taxon>Fabales</taxon>
        <taxon>Fabaceae</taxon>
        <taxon>Papilionoideae</taxon>
        <taxon>50 kb inversion clade</taxon>
        <taxon>NPAAA clade</taxon>
        <taxon>Hologalegina</taxon>
        <taxon>IRL clade</taxon>
        <taxon>Trifolieae</taxon>
        <taxon>Trifolium</taxon>
    </lineage>
</organism>